<keyword evidence="1" id="KW-1133">Transmembrane helix</keyword>
<name>A0A0M3IKQ8_ASCLU</name>
<keyword evidence="1" id="KW-0472">Membrane</keyword>
<protein>
    <submittedName>
        <fullName evidence="3">Secreted protein</fullName>
    </submittedName>
</protein>
<evidence type="ECO:0000256" key="1">
    <source>
        <dbReference type="SAM" id="Phobius"/>
    </source>
</evidence>
<feature type="transmembrane region" description="Helical" evidence="1">
    <location>
        <begin position="18"/>
        <end position="39"/>
    </location>
</feature>
<accession>A0A0M3IKQ8</accession>
<reference evidence="3" key="1">
    <citation type="submission" date="2017-02" db="UniProtKB">
        <authorList>
            <consortium name="WormBaseParasite"/>
        </authorList>
    </citation>
    <scope>IDENTIFICATION</scope>
</reference>
<dbReference type="AlphaFoldDB" id="A0A0M3IKQ8"/>
<keyword evidence="1" id="KW-0812">Transmembrane</keyword>
<organism evidence="2 3">
    <name type="scientific">Ascaris lumbricoides</name>
    <name type="common">Giant roundworm</name>
    <dbReference type="NCBI Taxonomy" id="6252"/>
    <lineage>
        <taxon>Eukaryota</taxon>
        <taxon>Metazoa</taxon>
        <taxon>Ecdysozoa</taxon>
        <taxon>Nematoda</taxon>
        <taxon>Chromadorea</taxon>
        <taxon>Rhabditida</taxon>
        <taxon>Spirurina</taxon>
        <taxon>Ascaridomorpha</taxon>
        <taxon>Ascaridoidea</taxon>
        <taxon>Ascarididae</taxon>
        <taxon>Ascaris</taxon>
    </lineage>
</organism>
<dbReference type="Proteomes" id="UP000036681">
    <property type="component" value="Unplaced"/>
</dbReference>
<proteinExistence type="predicted"/>
<evidence type="ECO:0000313" key="3">
    <source>
        <dbReference type="WBParaSite" id="ALUE_0001933501-mRNA-1"/>
    </source>
</evidence>
<sequence length="79" mass="9226">MLTTHSCPLQVCCVVSSAILLFDAIFCVLITPQFPKLLITRFNKKSRSYIFYKRNRISKNRRIMAFSTAPFHLFSFSFL</sequence>
<dbReference type="WBParaSite" id="ALUE_0001933501-mRNA-1">
    <property type="protein sequence ID" value="ALUE_0001933501-mRNA-1"/>
    <property type="gene ID" value="ALUE_0001933501"/>
</dbReference>
<evidence type="ECO:0000313" key="2">
    <source>
        <dbReference type="Proteomes" id="UP000036681"/>
    </source>
</evidence>
<keyword evidence="2" id="KW-1185">Reference proteome</keyword>